<proteinExistence type="predicted"/>
<dbReference type="Gramene" id="rna33767">
    <property type="protein sequence ID" value="RHN58154.1"/>
    <property type="gene ID" value="gene33767"/>
</dbReference>
<reference evidence="1" key="1">
    <citation type="journal article" date="2018" name="Nat. Plants">
        <title>Whole-genome landscape of Medicago truncatula symbiotic genes.</title>
        <authorList>
            <person name="Pecrix Y."/>
            <person name="Gamas P."/>
            <person name="Carrere S."/>
        </authorList>
    </citation>
    <scope>NUCLEOTIDE SEQUENCE</scope>
    <source>
        <tissue evidence="1">Leaves</tissue>
    </source>
</reference>
<name>A0A396I1V0_MEDTR</name>
<dbReference type="AlphaFoldDB" id="A0A396I1V0"/>
<gene>
    <name evidence="1" type="ORF">MtrunA17_Chr5g0448041</name>
</gene>
<comment type="caution">
    <text evidence="1">The sequence shown here is derived from an EMBL/GenBank/DDBJ whole genome shotgun (WGS) entry which is preliminary data.</text>
</comment>
<organism evidence="1">
    <name type="scientific">Medicago truncatula</name>
    <name type="common">Barrel medic</name>
    <name type="synonym">Medicago tribuloides</name>
    <dbReference type="NCBI Taxonomy" id="3880"/>
    <lineage>
        <taxon>Eukaryota</taxon>
        <taxon>Viridiplantae</taxon>
        <taxon>Streptophyta</taxon>
        <taxon>Embryophyta</taxon>
        <taxon>Tracheophyta</taxon>
        <taxon>Spermatophyta</taxon>
        <taxon>Magnoliopsida</taxon>
        <taxon>eudicotyledons</taxon>
        <taxon>Gunneridae</taxon>
        <taxon>Pentapetalae</taxon>
        <taxon>rosids</taxon>
        <taxon>fabids</taxon>
        <taxon>Fabales</taxon>
        <taxon>Fabaceae</taxon>
        <taxon>Papilionoideae</taxon>
        <taxon>50 kb inversion clade</taxon>
        <taxon>NPAAA clade</taxon>
        <taxon>Hologalegina</taxon>
        <taxon>IRL clade</taxon>
        <taxon>Trifolieae</taxon>
        <taxon>Medicago</taxon>
    </lineage>
</organism>
<dbReference type="EMBL" id="PSQE01000005">
    <property type="protein sequence ID" value="RHN58154.1"/>
    <property type="molecule type" value="Genomic_DNA"/>
</dbReference>
<protein>
    <submittedName>
        <fullName evidence="1">Uncharacterized protein</fullName>
    </submittedName>
</protein>
<sequence length="40" mass="4576">MHFHLPSFISFPSYELHTTTTAQKIISNTTTFNPLTHINS</sequence>
<dbReference type="Proteomes" id="UP000265566">
    <property type="component" value="Chromosome 5"/>
</dbReference>
<evidence type="ECO:0000313" key="1">
    <source>
        <dbReference type="EMBL" id="RHN58154.1"/>
    </source>
</evidence>
<accession>A0A396I1V0</accession>